<dbReference type="EMBL" id="JAPQKO010000005">
    <property type="protein sequence ID" value="KAJ5162384.1"/>
    <property type="molecule type" value="Genomic_DNA"/>
</dbReference>
<reference evidence="2" key="1">
    <citation type="submission" date="2022-11" db="EMBL/GenBank/DDBJ databases">
        <authorList>
            <person name="Petersen C."/>
        </authorList>
    </citation>
    <scope>NUCLEOTIDE SEQUENCE</scope>
    <source>
        <strain evidence="2">IBT 21917</strain>
    </source>
</reference>
<evidence type="ECO:0000313" key="3">
    <source>
        <dbReference type="Proteomes" id="UP001146351"/>
    </source>
</evidence>
<dbReference type="OrthoDB" id="4366845at2759"/>
<keyword evidence="3" id="KW-1185">Reference proteome</keyword>
<feature type="transmembrane region" description="Helical" evidence="1">
    <location>
        <begin position="88"/>
        <end position="110"/>
    </location>
</feature>
<keyword evidence="1" id="KW-0812">Transmembrane</keyword>
<reference evidence="2" key="2">
    <citation type="journal article" date="2023" name="IMA Fungus">
        <title>Comparative genomic study of the Penicillium genus elucidates a diverse pangenome and 15 lateral gene transfer events.</title>
        <authorList>
            <person name="Petersen C."/>
            <person name="Sorensen T."/>
            <person name="Nielsen M.R."/>
            <person name="Sondergaard T.E."/>
            <person name="Sorensen J.L."/>
            <person name="Fitzpatrick D.A."/>
            <person name="Frisvad J.C."/>
            <person name="Nielsen K.L."/>
        </authorList>
    </citation>
    <scope>NUCLEOTIDE SEQUENCE</scope>
    <source>
        <strain evidence="2">IBT 21917</strain>
    </source>
</reference>
<keyword evidence="1" id="KW-1133">Transmembrane helix</keyword>
<evidence type="ECO:0000256" key="1">
    <source>
        <dbReference type="SAM" id="Phobius"/>
    </source>
</evidence>
<comment type="caution">
    <text evidence="2">The sequence shown here is derived from an EMBL/GenBank/DDBJ whole genome shotgun (WGS) entry which is preliminary data.</text>
</comment>
<dbReference type="Proteomes" id="UP001146351">
    <property type="component" value="Unassembled WGS sequence"/>
</dbReference>
<name>A0A9W9I1V4_9EURO</name>
<keyword evidence="1" id="KW-0472">Membrane</keyword>
<sequence length="473" mass="53575">MVCIGPTLMTTILNGILVTALPWVERAVPGGTQALEVRAAGDIGLVNGGLGAALEKRALLIPFIAAMPAMVMASTTLGWCYRSTFDAACLALMAATIAMALSYAAVWWVYVAKYERVQWWRDDITQANNLLENQARAIALPEVLNSEANDRNHNAWKQEVEKERRTWGDPLKHALRIYENHDDVPEVKEKLDQAQEKFDLANTALEKFEEASEISTTLKQFRKKKTGTLSRKEVYTLMDEATDSVEDVTKKVNELLRQHISYLDNFEELPFFQHQDVELDGPLSRRDFDYGMPRLLKETTENCDKQHCRRVWYSNTVPAGRKRGEIAAKDMIHNIYSTPADFHFETDPEHRSLFRRDDDNNEDDDLIECENTDELDDTPVISRISLVPGNDMDSLEQMVSSFLQDSDKMEKNFQNAIMDGNVTNFNSERWQCINADGDNGGDWAMRAVGIFTTDAKMLHADTAPLLSHCLSVL</sequence>
<evidence type="ECO:0000313" key="2">
    <source>
        <dbReference type="EMBL" id="KAJ5162384.1"/>
    </source>
</evidence>
<protein>
    <submittedName>
        <fullName evidence="2">Uncharacterized protein</fullName>
    </submittedName>
</protein>
<proteinExistence type="predicted"/>
<feature type="transmembrane region" description="Helical" evidence="1">
    <location>
        <begin position="59"/>
        <end position="81"/>
    </location>
</feature>
<organism evidence="2 3">
    <name type="scientific">Penicillium capsulatum</name>
    <dbReference type="NCBI Taxonomy" id="69766"/>
    <lineage>
        <taxon>Eukaryota</taxon>
        <taxon>Fungi</taxon>
        <taxon>Dikarya</taxon>
        <taxon>Ascomycota</taxon>
        <taxon>Pezizomycotina</taxon>
        <taxon>Eurotiomycetes</taxon>
        <taxon>Eurotiomycetidae</taxon>
        <taxon>Eurotiales</taxon>
        <taxon>Aspergillaceae</taxon>
        <taxon>Penicillium</taxon>
    </lineage>
</organism>
<gene>
    <name evidence="2" type="ORF">N7492_007776</name>
</gene>
<accession>A0A9W9I1V4</accession>
<dbReference type="AlphaFoldDB" id="A0A9W9I1V4"/>